<accession>A0A6N9YU06</accession>
<dbReference type="SMART" id="SM01043">
    <property type="entry name" value="BTAD"/>
    <property type="match status" value="1"/>
</dbReference>
<protein>
    <submittedName>
        <fullName evidence="2">SARP family transcriptional regulator</fullName>
    </submittedName>
</protein>
<dbReference type="AlphaFoldDB" id="A0A6N9YU06"/>
<dbReference type="Proteomes" id="UP000469185">
    <property type="component" value="Unassembled WGS sequence"/>
</dbReference>
<dbReference type="Pfam" id="PF03704">
    <property type="entry name" value="BTAD"/>
    <property type="match status" value="1"/>
</dbReference>
<evidence type="ECO:0000313" key="2">
    <source>
        <dbReference type="EMBL" id="NED98526.1"/>
    </source>
</evidence>
<proteinExistence type="predicted"/>
<reference evidence="2 3" key="1">
    <citation type="submission" date="2020-02" db="EMBL/GenBank/DDBJ databases">
        <authorList>
            <person name="Li X.-J."/>
            <person name="Feng X.-M."/>
        </authorList>
    </citation>
    <scope>NUCLEOTIDE SEQUENCE [LARGE SCALE GENOMIC DNA]</scope>
    <source>
        <strain evidence="2 3">CGMCC 4.7225</strain>
    </source>
</reference>
<comment type="caution">
    <text evidence="2">The sequence shown here is derived from an EMBL/GenBank/DDBJ whole genome shotgun (WGS) entry which is preliminary data.</text>
</comment>
<gene>
    <name evidence="2" type="ORF">G1H11_24820</name>
</gene>
<dbReference type="InterPro" id="IPR011990">
    <property type="entry name" value="TPR-like_helical_dom_sf"/>
</dbReference>
<name>A0A6N9YU06_9ACTN</name>
<dbReference type="PANTHER" id="PTHR35807">
    <property type="entry name" value="TRANSCRIPTIONAL REGULATOR REDD-RELATED"/>
    <property type="match status" value="1"/>
</dbReference>
<dbReference type="SUPFAM" id="SSF48452">
    <property type="entry name" value="TPR-like"/>
    <property type="match status" value="1"/>
</dbReference>
<organism evidence="2 3">
    <name type="scientific">Phytoactinopolyspora alkaliphila</name>
    <dbReference type="NCBI Taxonomy" id="1783498"/>
    <lineage>
        <taxon>Bacteria</taxon>
        <taxon>Bacillati</taxon>
        <taxon>Actinomycetota</taxon>
        <taxon>Actinomycetes</taxon>
        <taxon>Jiangellales</taxon>
        <taxon>Jiangellaceae</taxon>
        <taxon>Phytoactinopolyspora</taxon>
    </lineage>
</organism>
<dbReference type="Gene3D" id="1.25.40.10">
    <property type="entry name" value="Tetratricopeptide repeat domain"/>
    <property type="match status" value="1"/>
</dbReference>
<feature type="domain" description="Bacterial transcriptional activator" evidence="1">
    <location>
        <begin position="70"/>
        <end position="208"/>
    </location>
</feature>
<evidence type="ECO:0000313" key="3">
    <source>
        <dbReference type="Proteomes" id="UP000469185"/>
    </source>
</evidence>
<keyword evidence="3" id="KW-1185">Reference proteome</keyword>
<evidence type="ECO:0000259" key="1">
    <source>
        <dbReference type="SMART" id="SM01043"/>
    </source>
</evidence>
<sequence length="224" mass="24843">MPFRSRRLLAFLALHGRQPRTHVAGALWSDVDERRAQASLRAALSFLHRQIPGIVQADDGEVQMAEDVSVDVHEFKANAHRVLAGWLPELESVATPALIGGELLPGWYDEWVLAERERIHQTRLHVLEALSGALVERGAHAQALEAALQAVEIDPLRESAHRSVIQVHLAEGNAAAAVREYQRFRSMLRDELDVEPTHHMTALMQQVTRHDLSERTGPGAPGTA</sequence>
<dbReference type="InterPro" id="IPR051677">
    <property type="entry name" value="AfsR-DnrI-RedD_regulator"/>
</dbReference>
<dbReference type="EMBL" id="JAAGOB010000024">
    <property type="protein sequence ID" value="NED98526.1"/>
    <property type="molecule type" value="Genomic_DNA"/>
</dbReference>
<dbReference type="InterPro" id="IPR005158">
    <property type="entry name" value="BTAD"/>
</dbReference>
<dbReference type="RefSeq" id="WP_163821388.1">
    <property type="nucleotide sequence ID" value="NZ_JAAGOB010000024.1"/>
</dbReference>